<keyword evidence="2" id="KW-0813">Transport</keyword>
<evidence type="ECO:0000256" key="4">
    <source>
        <dbReference type="ARBA" id="ARBA00022927"/>
    </source>
</evidence>
<keyword evidence="10" id="KW-1185">Reference proteome</keyword>
<dbReference type="InterPro" id="IPR019564">
    <property type="entry name" value="Sam37/metaxin_N"/>
</dbReference>
<keyword evidence="4" id="KW-0653">Protein transport</keyword>
<comment type="caution">
    <text evidence="9">The sequence shown here is derived from an EMBL/GenBank/DDBJ whole genome shotgun (WGS) entry which is preliminary data.</text>
</comment>
<feature type="compositionally biased region" description="Basic and acidic residues" evidence="7">
    <location>
        <begin position="166"/>
        <end position="180"/>
    </location>
</feature>
<evidence type="ECO:0000256" key="7">
    <source>
        <dbReference type="SAM" id="MobiDB-lite"/>
    </source>
</evidence>
<protein>
    <submittedName>
        <fullName evidence="9">Outer mitochondrial membrane transport complex protein-domain-containing protein</fullName>
    </submittedName>
</protein>
<dbReference type="EMBL" id="RBNJ01019304">
    <property type="protein sequence ID" value="RUS23583.1"/>
    <property type="molecule type" value="Genomic_DNA"/>
</dbReference>
<dbReference type="GO" id="GO:0015031">
    <property type="term" value="P:protein transport"/>
    <property type="evidence" value="ECO:0007669"/>
    <property type="project" value="UniProtKB-KW"/>
</dbReference>
<dbReference type="PANTHER" id="PTHR12289">
    <property type="entry name" value="METAXIN RELATED"/>
    <property type="match status" value="1"/>
</dbReference>
<dbReference type="PANTHER" id="PTHR12289:SF41">
    <property type="entry name" value="FAILED AXON CONNECTIONS-RELATED"/>
    <property type="match status" value="1"/>
</dbReference>
<evidence type="ECO:0000256" key="2">
    <source>
        <dbReference type="ARBA" id="ARBA00022448"/>
    </source>
</evidence>
<accession>A0A433Q188</accession>
<evidence type="ECO:0000313" key="10">
    <source>
        <dbReference type="Proteomes" id="UP000274822"/>
    </source>
</evidence>
<dbReference type="InterPro" id="IPR050931">
    <property type="entry name" value="Mito_Protein_Transport_Metaxin"/>
</dbReference>
<feature type="compositionally biased region" description="Basic residues" evidence="7">
    <location>
        <begin position="155"/>
        <end position="165"/>
    </location>
</feature>
<dbReference type="GO" id="GO:0001401">
    <property type="term" value="C:SAM complex"/>
    <property type="evidence" value="ECO:0007669"/>
    <property type="project" value="InterPro"/>
</dbReference>
<evidence type="ECO:0000256" key="5">
    <source>
        <dbReference type="ARBA" id="ARBA00023128"/>
    </source>
</evidence>
<evidence type="ECO:0000256" key="3">
    <source>
        <dbReference type="ARBA" id="ARBA00022787"/>
    </source>
</evidence>
<evidence type="ECO:0000256" key="1">
    <source>
        <dbReference type="ARBA" id="ARBA00004294"/>
    </source>
</evidence>
<dbReference type="Pfam" id="PF10568">
    <property type="entry name" value="Tom37"/>
    <property type="match status" value="1"/>
</dbReference>
<evidence type="ECO:0000256" key="6">
    <source>
        <dbReference type="ARBA" id="ARBA00023136"/>
    </source>
</evidence>
<feature type="domain" description="Mitochondrial outer membrane transport complex Sam37/metaxin N-terminal" evidence="8">
    <location>
        <begin position="20"/>
        <end position="91"/>
    </location>
</feature>
<evidence type="ECO:0000259" key="8">
    <source>
        <dbReference type="Pfam" id="PF10568"/>
    </source>
</evidence>
<keyword evidence="5" id="KW-0496">Mitochondrion</keyword>
<reference evidence="9 10" key="1">
    <citation type="journal article" date="2018" name="New Phytol.">
        <title>Phylogenomics of Endogonaceae and evolution of mycorrhizas within Mucoromycota.</title>
        <authorList>
            <person name="Chang Y."/>
            <person name="Desiro A."/>
            <person name="Na H."/>
            <person name="Sandor L."/>
            <person name="Lipzen A."/>
            <person name="Clum A."/>
            <person name="Barry K."/>
            <person name="Grigoriev I.V."/>
            <person name="Martin F.M."/>
            <person name="Stajich J.E."/>
            <person name="Smith M.E."/>
            <person name="Bonito G."/>
            <person name="Spatafora J.W."/>
        </authorList>
    </citation>
    <scope>NUCLEOTIDE SEQUENCE [LARGE SCALE GENOMIC DNA]</scope>
    <source>
        <strain evidence="9 10">AD002</strain>
    </source>
</reference>
<dbReference type="GO" id="GO:0007005">
    <property type="term" value="P:mitochondrion organization"/>
    <property type="evidence" value="ECO:0007669"/>
    <property type="project" value="TreeGrafter"/>
</dbReference>
<comment type="subcellular location">
    <subcellularLocation>
        <location evidence="1">Mitochondrion outer membrane</location>
    </subcellularLocation>
</comment>
<gene>
    <name evidence="9" type="ORF">BC938DRAFT_474924</name>
</gene>
<dbReference type="CDD" id="cd03078">
    <property type="entry name" value="GST_N_Metaxin1_like"/>
    <property type="match status" value="1"/>
</dbReference>
<organism evidence="9 10">
    <name type="scientific">Jimgerdemannia flammicorona</name>
    <dbReference type="NCBI Taxonomy" id="994334"/>
    <lineage>
        <taxon>Eukaryota</taxon>
        <taxon>Fungi</taxon>
        <taxon>Fungi incertae sedis</taxon>
        <taxon>Mucoromycota</taxon>
        <taxon>Mucoromycotina</taxon>
        <taxon>Endogonomycetes</taxon>
        <taxon>Endogonales</taxon>
        <taxon>Endogonaceae</taxon>
        <taxon>Jimgerdemannia</taxon>
    </lineage>
</organism>
<evidence type="ECO:0000313" key="9">
    <source>
        <dbReference type="EMBL" id="RUS23583.1"/>
    </source>
</evidence>
<proteinExistence type="predicted"/>
<dbReference type="AlphaFoldDB" id="A0A433Q188"/>
<sequence length="180" mass="20254">MLQLYVWSPALDAPSIDPGSTAIMAYLQLIGASFNVVESNDPNISPTGELPLLKDGPAWIGGANRILVHLAKKGMDGNENLTPEQKAQYFARKCNPTVLNHKYTHTYTALHMVRGHHQLRQDNSADLRQAPALPDAVYRPKPAAQGRKIQARGVWRRGHRRRRRREPSYRGEEVLTRDMA</sequence>
<name>A0A433Q188_9FUNG</name>
<dbReference type="Proteomes" id="UP000274822">
    <property type="component" value="Unassembled WGS sequence"/>
</dbReference>
<feature type="region of interest" description="Disordered" evidence="7">
    <location>
        <begin position="155"/>
        <end position="180"/>
    </location>
</feature>
<keyword evidence="3" id="KW-1000">Mitochondrion outer membrane</keyword>
<keyword evidence="6" id="KW-0472">Membrane</keyword>